<sequence>MYKIGALLQQGPKSNGKPEMLEPNNDIMGMDIEARELNKESQIPKALQVRKVRRLSQSVRAPLKYLNDHQSGIGEAGKRKLNSGSEEADSWGKENDKKAKIVFGQN</sequence>
<comment type="caution">
    <text evidence="2">The sequence shown here is derived from an EMBL/GenBank/DDBJ whole genome shotgun (WGS) entry which is preliminary data.</text>
</comment>
<feature type="region of interest" description="Disordered" evidence="1">
    <location>
        <begin position="69"/>
        <end position="106"/>
    </location>
</feature>
<name>A0ABD3A1H6_9GENT</name>
<evidence type="ECO:0000313" key="3">
    <source>
        <dbReference type="Proteomes" id="UP001630127"/>
    </source>
</evidence>
<accession>A0ABD3A1H6</accession>
<organism evidence="2 3">
    <name type="scientific">Cinchona calisaya</name>
    <dbReference type="NCBI Taxonomy" id="153742"/>
    <lineage>
        <taxon>Eukaryota</taxon>
        <taxon>Viridiplantae</taxon>
        <taxon>Streptophyta</taxon>
        <taxon>Embryophyta</taxon>
        <taxon>Tracheophyta</taxon>
        <taxon>Spermatophyta</taxon>
        <taxon>Magnoliopsida</taxon>
        <taxon>eudicotyledons</taxon>
        <taxon>Gunneridae</taxon>
        <taxon>Pentapetalae</taxon>
        <taxon>asterids</taxon>
        <taxon>lamiids</taxon>
        <taxon>Gentianales</taxon>
        <taxon>Rubiaceae</taxon>
        <taxon>Cinchonoideae</taxon>
        <taxon>Cinchoneae</taxon>
        <taxon>Cinchona</taxon>
    </lineage>
</organism>
<evidence type="ECO:0000313" key="2">
    <source>
        <dbReference type="EMBL" id="KAL3525534.1"/>
    </source>
</evidence>
<feature type="region of interest" description="Disordered" evidence="1">
    <location>
        <begin position="1"/>
        <end position="24"/>
    </location>
</feature>
<dbReference type="AlphaFoldDB" id="A0ABD3A1H6"/>
<feature type="compositionally biased region" description="Basic and acidic residues" evidence="1">
    <location>
        <begin position="90"/>
        <end position="99"/>
    </location>
</feature>
<dbReference type="EMBL" id="JBJUIK010000006">
    <property type="protein sequence ID" value="KAL3525534.1"/>
    <property type="molecule type" value="Genomic_DNA"/>
</dbReference>
<proteinExistence type="predicted"/>
<keyword evidence="3" id="KW-1185">Reference proteome</keyword>
<dbReference type="Proteomes" id="UP001630127">
    <property type="component" value="Unassembled WGS sequence"/>
</dbReference>
<evidence type="ECO:0000256" key="1">
    <source>
        <dbReference type="SAM" id="MobiDB-lite"/>
    </source>
</evidence>
<protein>
    <submittedName>
        <fullName evidence="2">Uncharacterized protein</fullName>
    </submittedName>
</protein>
<gene>
    <name evidence="2" type="ORF">ACH5RR_013906</name>
</gene>
<reference evidence="2 3" key="1">
    <citation type="submission" date="2024-11" db="EMBL/GenBank/DDBJ databases">
        <title>A near-complete genome assembly of Cinchona calisaya.</title>
        <authorList>
            <person name="Lian D.C."/>
            <person name="Zhao X.W."/>
            <person name="Wei L."/>
        </authorList>
    </citation>
    <scope>NUCLEOTIDE SEQUENCE [LARGE SCALE GENOMIC DNA]</scope>
    <source>
        <tissue evidence="2">Nenye</tissue>
    </source>
</reference>